<gene>
    <name evidence="2" type="ORF">KQX54_017560</name>
</gene>
<accession>A0AAV7IT00</accession>
<organism evidence="2 3">
    <name type="scientific">Cotesia glomerata</name>
    <name type="common">Lepidopteran parasitic wasp</name>
    <name type="synonym">Apanteles glomeratus</name>
    <dbReference type="NCBI Taxonomy" id="32391"/>
    <lineage>
        <taxon>Eukaryota</taxon>
        <taxon>Metazoa</taxon>
        <taxon>Ecdysozoa</taxon>
        <taxon>Arthropoda</taxon>
        <taxon>Hexapoda</taxon>
        <taxon>Insecta</taxon>
        <taxon>Pterygota</taxon>
        <taxon>Neoptera</taxon>
        <taxon>Endopterygota</taxon>
        <taxon>Hymenoptera</taxon>
        <taxon>Apocrita</taxon>
        <taxon>Ichneumonoidea</taxon>
        <taxon>Braconidae</taxon>
        <taxon>Microgastrinae</taxon>
        <taxon>Cotesia</taxon>
    </lineage>
</organism>
<protein>
    <submittedName>
        <fullName evidence="2">Uncharacterized protein</fullName>
    </submittedName>
</protein>
<keyword evidence="3" id="KW-1185">Reference proteome</keyword>
<feature type="region of interest" description="Disordered" evidence="1">
    <location>
        <begin position="73"/>
        <end position="101"/>
    </location>
</feature>
<comment type="caution">
    <text evidence="2">The sequence shown here is derived from an EMBL/GenBank/DDBJ whole genome shotgun (WGS) entry which is preliminary data.</text>
</comment>
<name>A0AAV7IT00_COTGL</name>
<feature type="compositionally biased region" description="Polar residues" evidence="1">
    <location>
        <begin position="73"/>
        <end position="94"/>
    </location>
</feature>
<evidence type="ECO:0000313" key="3">
    <source>
        <dbReference type="Proteomes" id="UP000826195"/>
    </source>
</evidence>
<dbReference type="Proteomes" id="UP000826195">
    <property type="component" value="Unassembled WGS sequence"/>
</dbReference>
<proteinExistence type="predicted"/>
<evidence type="ECO:0000256" key="1">
    <source>
        <dbReference type="SAM" id="MobiDB-lite"/>
    </source>
</evidence>
<dbReference type="EMBL" id="JAHXZJ010001119">
    <property type="protein sequence ID" value="KAH0555310.1"/>
    <property type="molecule type" value="Genomic_DNA"/>
</dbReference>
<evidence type="ECO:0000313" key="2">
    <source>
        <dbReference type="EMBL" id="KAH0555310.1"/>
    </source>
</evidence>
<reference evidence="2 3" key="1">
    <citation type="journal article" date="2021" name="J. Hered.">
        <title>A chromosome-level genome assembly of the parasitoid wasp, Cotesia glomerata (Hymenoptera: Braconidae).</title>
        <authorList>
            <person name="Pinto B.J."/>
            <person name="Weis J.J."/>
            <person name="Gamble T."/>
            <person name="Ode P.J."/>
            <person name="Paul R."/>
            <person name="Zaspel J.M."/>
        </authorList>
    </citation>
    <scope>NUCLEOTIDE SEQUENCE [LARGE SCALE GENOMIC DNA]</scope>
    <source>
        <strain evidence="2">CgM1</strain>
    </source>
</reference>
<sequence length="175" mass="19830">MKYCGISTISVPDTMNFQSSPVMILNEKTGELVPYCSGLIESSIEDYDTGIPFINMHLDEKTGLFVEDSDKSLSSQEIQTPDNSFENVKNTSTESNEKNFHQSKKVVLDESSGLLSRKRARKNQGIVNDNQAQVKPLYKNSIPITTQKFKDLQSLKSLIHKNYNLFYDNLVHTDE</sequence>
<dbReference type="AlphaFoldDB" id="A0AAV7IT00"/>